<name>A0A4R5UIC2_9HYPH</name>
<dbReference type="Proteomes" id="UP000295238">
    <property type="component" value="Unassembled WGS sequence"/>
</dbReference>
<feature type="transmembrane region" description="Helical" evidence="5">
    <location>
        <begin position="306"/>
        <end position="327"/>
    </location>
</feature>
<evidence type="ECO:0000256" key="4">
    <source>
        <dbReference type="ARBA" id="ARBA00023136"/>
    </source>
</evidence>
<organism evidence="6 7">
    <name type="scientific">Rhizobium deserti</name>
    <dbReference type="NCBI Taxonomy" id="2547961"/>
    <lineage>
        <taxon>Bacteria</taxon>
        <taxon>Pseudomonadati</taxon>
        <taxon>Pseudomonadota</taxon>
        <taxon>Alphaproteobacteria</taxon>
        <taxon>Hyphomicrobiales</taxon>
        <taxon>Rhizobiaceae</taxon>
        <taxon>Rhizobium/Agrobacterium group</taxon>
        <taxon>Rhizobium</taxon>
    </lineage>
</organism>
<evidence type="ECO:0000256" key="5">
    <source>
        <dbReference type="SAM" id="Phobius"/>
    </source>
</evidence>
<comment type="subcellular location">
    <subcellularLocation>
        <location evidence="1">Membrane</location>
        <topology evidence="1">Multi-pass membrane protein</topology>
    </subcellularLocation>
</comment>
<dbReference type="EMBL" id="SMTL01000002">
    <property type="protein sequence ID" value="TDK36562.1"/>
    <property type="molecule type" value="Genomic_DNA"/>
</dbReference>
<feature type="transmembrane region" description="Helical" evidence="5">
    <location>
        <begin position="246"/>
        <end position="265"/>
    </location>
</feature>
<dbReference type="GO" id="GO:0016020">
    <property type="term" value="C:membrane"/>
    <property type="evidence" value="ECO:0007669"/>
    <property type="project" value="UniProtKB-SubCell"/>
</dbReference>
<proteinExistence type="predicted"/>
<feature type="transmembrane region" description="Helical" evidence="5">
    <location>
        <begin position="102"/>
        <end position="122"/>
    </location>
</feature>
<dbReference type="Gene3D" id="1.20.1250.20">
    <property type="entry name" value="MFS general substrate transporter like domains"/>
    <property type="match status" value="2"/>
</dbReference>
<feature type="transmembrane region" description="Helical" evidence="5">
    <location>
        <begin position="336"/>
        <end position="357"/>
    </location>
</feature>
<dbReference type="Pfam" id="PF07690">
    <property type="entry name" value="MFS_1"/>
    <property type="match status" value="1"/>
</dbReference>
<keyword evidence="7" id="KW-1185">Reference proteome</keyword>
<feature type="transmembrane region" description="Helical" evidence="5">
    <location>
        <begin position="277"/>
        <end position="300"/>
    </location>
</feature>
<dbReference type="GO" id="GO:0022857">
    <property type="term" value="F:transmembrane transporter activity"/>
    <property type="evidence" value="ECO:0007669"/>
    <property type="project" value="InterPro"/>
</dbReference>
<evidence type="ECO:0000256" key="1">
    <source>
        <dbReference type="ARBA" id="ARBA00004141"/>
    </source>
</evidence>
<evidence type="ECO:0000256" key="2">
    <source>
        <dbReference type="ARBA" id="ARBA00022692"/>
    </source>
</evidence>
<feature type="transmembrane region" description="Helical" evidence="5">
    <location>
        <begin position="167"/>
        <end position="187"/>
    </location>
</feature>
<comment type="caution">
    <text evidence="6">The sequence shown here is derived from an EMBL/GenBank/DDBJ whole genome shotgun (WGS) entry which is preliminary data.</text>
</comment>
<keyword evidence="4 5" id="KW-0472">Membrane</keyword>
<keyword evidence="3 5" id="KW-1133">Transmembrane helix</keyword>
<dbReference type="InterPro" id="IPR051788">
    <property type="entry name" value="MFS_Transporter"/>
</dbReference>
<reference evidence="6 7" key="1">
    <citation type="submission" date="2019-03" db="EMBL/GenBank/DDBJ databases">
        <title>Rhizobium sp. nov., an bacterium isolated from biocrust in Mu Us Desert.</title>
        <authorList>
            <person name="Lixiong L."/>
        </authorList>
    </citation>
    <scope>NUCLEOTIDE SEQUENCE [LARGE SCALE GENOMIC DNA]</scope>
    <source>
        <strain evidence="6 7">SPY-1</strain>
    </source>
</reference>
<accession>A0A4R5UIC2</accession>
<gene>
    <name evidence="6" type="ORF">E2F50_06410</name>
</gene>
<dbReference type="InterPro" id="IPR036259">
    <property type="entry name" value="MFS_trans_sf"/>
</dbReference>
<dbReference type="SUPFAM" id="SSF103473">
    <property type="entry name" value="MFS general substrate transporter"/>
    <property type="match status" value="1"/>
</dbReference>
<feature type="transmembrane region" description="Helical" evidence="5">
    <location>
        <begin position="143"/>
        <end position="161"/>
    </location>
</feature>
<dbReference type="PANTHER" id="PTHR23514:SF13">
    <property type="entry name" value="INNER MEMBRANE PROTEIN YBJJ"/>
    <property type="match status" value="1"/>
</dbReference>
<dbReference type="InterPro" id="IPR011701">
    <property type="entry name" value="MFS"/>
</dbReference>
<evidence type="ECO:0000313" key="6">
    <source>
        <dbReference type="EMBL" id="TDK36562.1"/>
    </source>
</evidence>
<feature type="transmembrane region" description="Helical" evidence="5">
    <location>
        <begin position="20"/>
        <end position="37"/>
    </location>
</feature>
<evidence type="ECO:0000313" key="7">
    <source>
        <dbReference type="Proteomes" id="UP000295238"/>
    </source>
</evidence>
<feature type="transmembrane region" description="Helical" evidence="5">
    <location>
        <begin position="211"/>
        <end position="234"/>
    </location>
</feature>
<dbReference type="AlphaFoldDB" id="A0A4R5UIC2"/>
<keyword evidence="2 5" id="KW-0812">Transmembrane</keyword>
<feature type="transmembrane region" description="Helical" evidence="5">
    <location>
        <begin position="363"/>
        <end position="384"/>
    </location>
</feature>
<dbReference type="CDD" id="cd17393">
    <property type="entry name" value="MFS_MosC_like"/>
    <property type="match status" value="1"/>
</dbReference>
<feature type="transmembrane region" description="Helical" evidence="5">
    <location>
        <begin position="49"/>
        <end position="69"/>
    </location>
</feature>
<dbReference type="PANTHER" id="PTHR23514">
    <property type="entry name" value="BYPASS OF STOP CODON PROTEIN 6"/>
    <property type="match status" value="1"/>
</dbReference>
<sequence>MGTEPRFADYLSMKILLPPALLYFSNAILFISLFTRLPAIQLSLGVDKAVLGLALLSAPVGTFLALPIAGRITDRLTPRLTAVLTLPVCALLSPLLTIAPLWGFLICFFLFGFFRTIFDVAANMISTGIEQRTGKKVLSRSHGFWSVGLLAGSVCSGFLAEKAVTPFLQQIMAAAFTLLACLLVWVVTPKDAAPASPAAGKRSAYVIPDRTILLICLMVFGLCIVEGAVYDWGIFFLREQLRADPAIAGILYAAFTIGMGLTRLAGDKLRDGFGATVLVRGSAISVAAGIMLLVGSSSFFMAGSALFLIGCGVALAFPLAVSTTIALGKGRPSENLAALSLTLMLSTIGVPPLLGLIAEHVSLIGTFVVLLPCVLLSFLMAPVADGRRTMMPFLRH</sequence>
<protein>
    <submittedName>
        <fullName evidence="6">MFS transporter</fullName>
    </submittedName>
</protein>
<evidence type="ECO:0000256" key="3">
    <source>
        <dbReference type="ARBA" id="ARBA00022989"/>
    </source>
</evidence>